<dbReference type="GO" id="GO:0007059">
    <property type="term" value="P:chromosome segregation"/>
    <property type="evidence" value="ECO:0007669"/>
    <property type="project" value="UniProtKB-KW"/>
</dbReference>
<dbReference type="GO" id="GO:0005737">
    <property type="term" value="C:cytoplasm"/>
    <property type="evidence" value="ECO:0007669"/>
    <property type="project" value="UniProtKB-SubCell"/>
</dbReference>
<comment type="subcellular location">
    <subcellularLocation>
        <location evidence="1">Cytoplasm</location>
    </subcellularLocation>
</comment>
<evidence type="ECO:0000256" key="8">
    <source>
        <dbReference type="ARBA" id="ARBA00023306"/>
    </source>
</evidence>
<dbReference type="InterPro" id="IPR013762">
    <property type="entry name" value="Integrase-like_cat_sf"/>
</dbReference>
<dbReference type="PANTHER" id="PTHR30349">
    <property type="entry name" value="PHAGE INTEGRASE-RELATED"/>
    <property type="match status" value="1"/>
</dbReference>
<evidence type="ECO:0008006" key="14">
    <source>
        <dbReference type="Google" id="ProtNLM"/>
    </source>
</evidence>
<evidence type="ECO:0000256" key="4">
    <source>
        <dbReference type="ARBA" id="ARBA00022829"/>
    </source>
</evidence>
<feature type="domain" description="Core-binding (CB)" evidence="11">
    <location>
        <begin position="3"/>
        <end position="97"/>
    </location>
</feature>
<dbReference type="PROSITE" id="PS51898">
    <property type="entry name" value="TYR_RECOMBINASE"/>
    <property type="match status" value="1"/>
</dbReference>
<dbReference type="SUPFAM" id="SSF47823">
    <property type="entry name" value="lambda integrase-like, N-terminal domain"/>
    <property type="match status" value="1"/>
</dbReference>
<keyword evidence="7" id="KW-0233">DNA recombination</keyword>
<keyword evidence="6 9" id="KW-0238">DNA-binding</keyword>
<dbReference type="InterPro" id="IPR050090">
    <property type="entry name" value="Tyrosine_recombinase_XerCD"/>
</dbReference>
<evidence type="ECO:0000256" key="6">
    <source>
        <dbReference type="ARBA" id="ARBA00023125"/>
    </source>
</evidence>
<accession>A0A1F6AR63</accession>
<keyword evidence="5" id="KW-0229">DNA integration</keyword>
<dbReference type="EMBL" id="MFJR01000007">
    <property type="protein sequence ID" value="OGG26983.1"/>
    <property type="molecule type" value="Genomic_DNA"/>
</dbReference>
<proteinExistence type="predicted"/>
<dbReference type="GO" id="GO:0006310">
    <property type="term" value="P:DNA recombination"/>
    <property type="evidence" value="ECO:0007669"/>
    <property type="project" value="UniProtKB-KW"/>
</dbReference>
<keyword evidence="4" id="KW-0159">Chromosome partition</keyword>
<comment type="caution">
    <text evidence="12">The sequence shown here is derived from an EMBL/GenBank/DDBJ whole genome shotgun (WGS) entry which is preliminary data.</text>
</comment>
<evidence type="ECO:0000256" key="9">
    <source>
        <dbReference type="PROSITE-ProRule" id="PRU01248"/>
    </source>
</evidence>
<evidence type="ECO:0000256" key="3">
    <source>
        <dbReference type="ARBA" id="ARBA00022618"/>
    </source>
</evidence>
<evidence type="ECO:0000313" key="12">
    <source>
        <dbReference type="EMBL" id="OGG26983.1"/>
    </source>
</evidence>
<gene>
    <name evidence="12" type="ORF">A2960_02450</name>
</gene>
<dbReference type="GO" id="GO:0051301">
    <property type="term" value="P:cell division"/>
    <property type="evidence" value="ECO:0007669"/>
    <property type="project" value="UniProtKB-KW"/>
</dbReference>
<evidence type="ECO:0000256" key="5">
    <source>
        <dbReference type="ARBA" id="ARBA00022908"/>
    </source>
</evidence>
<dbReference type="GO" id="GO:0003677">
    <property type="term" value="F:DNA binding"/>
    <property type="evidence" value="ECO:0007669"/>
    <property type="project" value="UniProtKB-UniRule"/>
</dbReference>
<protein>
    <recommendedName>
        <fullName evidence="14">Tyrosine recombinase XerC</fullName>
    </recommendedName>
</protein>
<dbReference type="GO" id="GO:0015074">
    <property type="term" value="P:DNA integration"/>
    <property type="evidence" value="ECO:0007669"/>
    <property type="project" value="UniProtKB-KW"/>
</dbReference>
<dbReference type="Gene3D" id="1.10.443.10">
    <property type="entry name" value="Intergrase catalytic core"/>
    <property type="match status" value="1"/>
</dbReference>
<keyword evidence="2" id="KW-0963">Cytoplasm</keyword>
<dbReference type="InterPro" id="IPR002104">
    <property type="entry name" value="Integrase_catalytic"/>
</dbReference>
<organism evidence="12 13">
    <name type="scientific">Candidatus Gottesmanbacteria bacterium RIFCSPLOWO2_01_FULL_39_12b</name>
    <dbReference type="NCBI Taxonomy" id="1798388"/>
    <lineage>
        <taxon>Bacteria</taxon>
        <taxon>Candidatus Gottesmaniibacteriota</taxon>
    </lineage>
</organism>
<dbReference type="Proteomes" id="UP000176609">
    <property type="component" value="Unassembled WGS sequence"/>
</dbReference>
<dbReference type="InterPro" id="IPR011010">
    <property type="entry name" value="DNA_brk_join_enz"/>
</dbReference>
<dbReference type="InterPro" id="IPR004107">
    <property type="entry name" value="Integrase_SAM-like_N"/>
</dbReference>
<dbReference type="InterPro" id="IPR010998">
    <property type="entry name" value="Integrase_recombinase_N"/>
</dbReference>
<reference evidence="12 13" key="1">
    <citation type="journal article" date="2016" name="Nat. Commun.">
        <title>Thousands of microbial genomes shed light on interconnected biogeochemical processes in an aquifer system.</title>
        <authorList>
            <person name="Anantharaman K."/>
            <person name="Brown C.T."/>
            <person name="Hug L.A."/>
            <person name="Sharon I."/>
            <person name="Castelle C.J."/>
            <person name="Probst A.J."/>
            <person name="Thomas B.C."/>
            <person name="Singh A."/>
            <person name="Wilkins M.J."/>
            <person name="Karaoz U."/>
            <person name="Brodie E.L."/>
            <person name="Williams K.H."/>
            <person name="Hubbard S.S."/>
            <person name="Banfield J.F."/>
        </authorList>
    </citation>
    <scope>NUCLEOTIDE SEQUENCE [LARGE SCALE GENOMIC DNA]</scope>
</reference>
<evidence type="ECO:0000256" key="1">
    <source>
        <dbReference type="ARBA" id="ARBA00004496"/>
    </source>
</evidence>
<feature type="domain" description="Tyr recombinase" evidence="10">
    <location>
        <begin position="117"/>
        <end position="305"/>
    </location>
</feature>
<evidence type="ECO:0000313" key="13">
    <source>
        <dbReference type="Proteomes" id="UP000176609"/>
    </source>
</evidence>
<dbReference type="Pfam" id="PF00589">
    <property type="entry name" value="Phage_integrase"/>
    <property type="match status" value="1"/>
</dbReference>
<evidence type="ECO:0000259" key="11">
    <source>
        <dbReference type="PROSITE" id="PS51900"/>
    </source>
</evidence>
<name>A0A1F6AR63_9BACT</name>
<dbReference type="InterPro" id="IPR044068">
    <property type="entry name" value="CB"/>
</dbReference>
<dbReference type="Gene3D" id="1.10.150.130">
    <property type="match status" value="1"/>
</dbReference>
<dbReference type="PROSITE" id="PS51900">
    <property type="entry name" value="CB"/>
    <property type="match status" value="1"/>
</dbReference>
<keyword evidence="8" id="KW-0131">Cell cycle</keyword>
<keyword evidence="3" id="KW-0132">Cell division</keyword>
<dbReference type="Pfam" id="PF02899">
    <property type="entry name" value="Phage_int_SAM_1"/>
    <property type="match status" value="1"/>
</dbReference>
<evidence type="ECO:0000256" key="2">
    <source>
        <dbReference type="ARBA" id="ARBA00022490"/>
    </source>
</evidence>
<dbReference type="CDD" id="cd00798">
    <property type="entry name" value="INT_XerDC_C"/>
    <property type="match status" value="1"/>
</dbReference>
<dbReference type="SUPFAM" id="SSF56349">
    <property type="entry name" value="DNA breaking-rejoining enzymes"/>
    <property type="match status" value="1"/>
</dbReference>
<evidence type="ECO:0000259" key="10">
    <source>
        <dbReference type="PROSITE" id="PS51898"/>
    </source>
</evidence>
<sequence>MKSNLTDCVNKFLEYLELEKNCSKLTIRNYKHYLRRFISFSASQSPPPLKTASITPGHIRDFRLYLSRYVDQYSLPLKRITQNYHLIALRAFFRFLIKNDIPSLSPEKIELGKAESRSLKFLGRAEVERLLNMPEISTPLGLRDKTILEVLFSTGLRVSELVRLNRDSLNLDSQEFGVIGKGGRPRVVFISDSAVKWLEIFLKGRTDSYKPLFIRYAGKKTSLDKTGEGLRLTVRSVQRIVEKYVKKARLPVKITPHGLRHSFATDLLSGGADLRSIQEMLGHKNISTTQIYTHVTNPQLKEIHQKFHRRS</sequence>
<evidence type="ECO:0000256" key="7">
    <source>
        <dbReference type="ARBA" id="ARBA00023172"/>
    </source>
</evidence>
<dbReference type="AlphaFoldDB" id="A0A1F6AR63"/>
<dbReference type="PANTHER" id="PTHR30349:SF77">
    <property type="entry name" value="TYROSINE RECOMBINASE XERC"/>
    <property type="match status" value="1"/>
</dbReference>